<sequence length="84" mass="8861">MFSFVRQGARLLPSRSTTDASHLLQSAIDQEAMEIDSNPAPGKPVEAKPTQQTDAMDIDTDAPSQSTVAKESGVPAGEDIEMSG</sequence>
<dbReference type="EMBL" id="HF935655">
    <property type="protein sequence ID" value="CCX31862.1"/>
    <property type="molecule type" value="Genomic_DNA"/>
</dbReference>
<evidence type="ECO:0000256" key="1">
    <source>
        <dbReference type="SAM" id="MobiDB-lite"/>
    </source>
</evidence>
<organism evidence="2 3">
    <name type="scientific">Pyronema omphalodes (strain CBS 100304)</name>
    <name type="common">Pyronema confluens</name>
    <dbReference type="NCBI Taxonomy" id="1076935"/>
    <lineage>
        <taxon>Eukaryota</taxon>
        <taxon>Fungi</taxon>
        <taxon>Dikarya</taxon>
        <taxon>Ascomycota</taxon>
        <taxon>Pezizomycotina</taxon>
        <taxon>Pezizomycetes</taxon>
        <taxon>Pezizales</taxon>
        <taxon>Pyronemataceae</taxon>
        <taxon>Pyronema</taxon>
    </lineage>
</organism>
<dbReference type="Proteomes" id="UP000018144">
    <property type="component" value="Unassembled WGS sequence"/>
</dbReference>
<evidence type="ECO:0000313" key="3">
    <source>
        <dbReference type="Proteomes" id="UP000018144"/>
    </source>
</evidence>
<evidence type="ECO:0000313" key="2">
    <source>
        <dbReference type="EMBL" id="CCX31862.1"/>
    </source>
</evidence>
<name>U4LJY9_PYROM</name>
<accession>U4LJY9</accession>
<keyword evidence="3" id="KW-1185">Reference proteome</keyword>
<proteinExistence type="predicted"/>
<protein>
    <submittedName>
        <fullName evidence="2">Uncharacterized protein</fullName>
    </submittedName>
</protein>
<reference evidence="2 3" key="1">
    <citation type="journal article" date="2013" name="PLoS Genet.">
        <title>The genome and development-dependent transcriptomes of Pyronema confluens: a window into fungal evolution.</title>
        <authorList>
            <person name="Traeger S."/>
            <person name="Altegoer F."/>
            <person name="Freitag M."/>
            <person name="Gabaldon T."/>
            <person name="Kempken F."/>
            <person name="Kumar A."/>
            <person name="Marcet-Houben M."/>
            <person name="Poggeler S."/>
            <person name="Stajich J.E."/>
            <person name="Nowrousian M."/>
        </authorList>
    </citation>
    <scope>NUCLEOTIDE SEQUENCE [LARGE SCALE GENOMIC DNA]</scope>
    <source>
        <strain evidence="3">CBS 100304</strain>
        <tissue evidence="2">Vegetative mycelium</tissue>
    </source>
</reference>
<feature type="region of interest" description="Disordered" evidence="1">
    <location>
        <begin position="30"/>
        <end position="84"/>
    </location>
</feature>
<gene>
    <name evidence="2" type="ORF">PCON_11532</name>
</gene>
<dbReference type="AlphaFoldDB" id="U4LJY9"/>